<dbReference type="HOGENOM" id="CLU_728982_0_0_11"/>
<keyword evidence="2" id="KW-0333">Golgi apparatus</keyword>
<dbReference type="GO" id="GO:0033356">
    <property type="term" value="P:UDP-L-arabinose metabolic process"/>
    <property type="evidence" value="ECO:0007669"/>
    <property type="project" value="TreeGrafter"/>
</dbReference>
<proteinExistence type="predicted"/>
<dbReference type="InterPro" id="IPR037595">
    <property type="entry name" value="RGP_fam"/>
</dbReference>
<keyword evidence="5" id="KW-1185">Reference proteome</keyword>
<evidence type="ECO:0000313" key="5">
    <source>
        <dbReference type="Proteomes" id="UP000018291"/>
    </source>
</evidence>
<dbReference type="eggNOG" id="COG0463">
    <property type="taxonomic scope" value="Bacteria"/>
</dbReference>
<sequence length="379" mass="42201">MQQPLTPGGDAERPIMSTPAVPKPHSREEVSGDARSVAVVIPMPNDPPWELFDEIPSDVAIIVSDDSNGNLAMPTRDNVYIYDYAAQEAYAGPHYEAMPHRSAASRNIGHYIAYREGFDVIVALDYDCGTRPGWLESHLTAIDKVVDAPAVRPLLDDGWVNSIDTPGFYSRGYPYEFRAEDRSAVETITATGEVKLNMGVWDGILDLNGVDKLQGGEPGDPMLASPINRIALGNIPVCGMNTAFNAEITPAYYFLPDLWINGWQLSRHDDIWGGYVVKKLMDVRGDLFAYGNPVVAHTKQTALERVVVLEQWMHLMSMGFYGLIDEAVDEILPGSYADMFSHLVEELERGISRSTLPSHYLWTYGELVTWMGRWARAFQ</sequence>
<comment type="caution">
    <text evidence="4">The sequence shown here is derived from an EMBL/GenBank/DDBJ whole genome shotgun (WGS) entry which is preliminary data.</text>
</comment>
<comment type="subcellular location">
    <subcellularLocation>
        <location evidence="1">Golgi apparatus</location>
    </subcellularLocation>
</comment>
<dbReference type="PANTHER" id="PTHR31682">
    <property type="entry name" value="UDP-ARABINOSE MUTASE"/>
    <property type="match status" value="1"/>
</dbReference>
<dbReference type="EMBL" id="CANL01000005">
    <property type="protein sequence ID" value="CCM62772.1"/>
    <property type="molecule type" value="Genomic_DNA"/>
</dbReference>
<feature type="region of interest" description="Disordered" evidence="3">
    <location>
        <begin position="1"/>
        <end position="31"/>
    </location>
</feature>
<evidence type="ECO:0000256" key="3">
    <source>
        <dbReference type="SAM" id="MobiDB-lite"/>
    </source>
</evidence>
<dbReference type="GO" id="GO:0052691">
    <property type="term" value="F:UDP-arabinopyranose mutase activity"/>
    <property type="evidence" value="ECO:0007669"/>
    <property type="project" value="TreeGrafter"/>
</dbReference>
<dbReference type="SUPFAM" id="SSF53448">
    <property type="entry name" value="Nucleotide-diphospho-sugar transferases"/>
    <property type="match status" value="1"/>
</dbReference>
<dbReference type="PANTHER" id="PTHR31682:SF44">
    <property type="entry name" value="UDP-ARABINOPYRANOSE MUTASE 3"/>
    <property type="match status" value="1"/>
</dbReference>
<reference evidence="4 5" key="1">
    <citation type="journal article" date="2013" name="ISME J.">
        <title>Metabolic model for the filamentous 'Candidatus Microthrix parvicella' based on genomic and metagenomic analyses.</title>
        <authorList>
            <person name="Jon McIlroy S."/>
            <person name="Kristiansen R."/>
            <person name="Albertsen M."/>
            <person name="Michael Karst S."/>
            <person name="Rossetti S."/>
            <person name="Lund Nielsen J."/>
            <person name="Tandoi V."/>
            <person name="James Seviour R."/>
            <person name="Nielsen P.H."/>
        </authorList>
    </citation>
    <scope>NUCLEOTIDE SEQUENCE [LARGE SCALE GENOMIC DNA]</scope>
    <source>
        <strain evidence="4 5">RN1</strain>
    </source>
</reference>
<organism evidence="4 5">
    <name type="scientific">Candidatus Neomicrothrix parvicella RN1</name>
    <dbReference type="NCBI Taxonomy" id="1229780"/>
    <lineage>
        <taxon>Bacteria</taxon>
        <taxon>Bacillati</taxon>
        <taxon>Actinomycetota</taxon>
        <taxon>Acidimicrobiia</taxon>
        <taxon>Acidimicrobiales</taxon>
        <taxon>Microthrixaceae</taxon>
        <taxon>Candidatus Neomicrothrix</taxon>
    </lineage>
</organism>
<dbReference type="Proteomes" id="UP000018291">
    <property type="component" value="Unassembled WGS sequence"/>
</dbReference>
<dbReference type="InterPro" id="IPR029044">
    <property type="entry name" value="Nucleotide-diphossugar_trans"/>
</dbReference>
<dbReference type="AlphaFoldDB" id="R4Z2E5"/>
<evidence type="ECO:0000313" key="4">
    <source>
        <dbReference type="EMBL" id="CCM62772.1"/>
    </source>
</evidence>
<dbReference type="Pfam" id="PF03214">
    <property type="entry name" value="RGP"/>
    <property type="match status" value="1"/>
</dbReference>
<dbReference type="OrthoDB" id="446056at2"/>
<dbReference type="STRING" id="1229780.BN381_130330"/>
<dbReference type="GO" id="GO:0005829">
    <property type="term" value="C:cytosol"/>
    <property type="evidence" value="ECO:0007669"/>
    <property type="project" value="TreeGrafter"/>
</dbReference>
<name>R4Z2E5_9ACTN</name>
<gene>
    <name evidence="4" type="ORF">BN381_130330</name>
</gene>
<protein>
    <submittedName>
        <fullName evidence="4">Putative glucan-protein synthase</fullName>
    </submittedName>
</protein>
<evidence type="ECO:0000256" key="1">
    <source>
        <dbReference type="ARBA" id="ARBA00004555"/>
    </source>
</evidence>
<accession>R4Z2E5</accession>
<evidence type="ECO:0000256" key="2">
    <source>
        <dbReference type="ARBA" id="ARBA00023034"/>
    </source>
</evidence>